<dbReference type="Gene3D" id="1.20.1600.10">
    <property type="entry name" value="Outer membrane efflux proteins (OEP)"/>
    <property type="match status" value="1"/>
</dbReference>
<evidence type="ECO:0000256" key="1">
    <source>
        <dbReference type="ARBA" id="ARBA00007613"/>
    </source>
</evidence>
<gene>
    <name evidence="4" type="ORF">IRI77_07510</name>
</gene>
<organism evidence="4 5">
    <name type="scientific">Paludibaculum fermentans</name>
    <dbReference type="NCBI Taxonomy" id="1473598"/>
    <lineage>
        <taxon>Bacteria</taxon>
        <taxon>Pseudomonadati</taxon>
        <taxon>Acidobacteriota</taxon>
        <taxon>Terriglobia</taxon>
        <taxon>Bryobacterales</taxon>
        <taxon>Bryobacteraceae</taxon>
        <taxon>Paludibaculum</taxon>
    </lineage>
</organism>
<dbReference type="EMBL" id="CP063849">
    <property type="protein sequence ID" value="QOY89789.1"/>
    <property type="molecule type" value="Genomic_DNA"/>
</dbReference>
<dbReference type="Gene3D" id="3.30.70.1430">
    <property type="entry name" value="Multidrug efflux transporter AcrB pore domain"/>
    <property type="match status" value="2"/>
</dbReference>
<name>A0A7S7NV68_PALFE</name>
<dbReference type="Gene3D" id="1.20.1640.10">
    <property type="entry name" value="Multidrug efflux transporter AcrB transmembrane domain"/>
    <property type="match status" value="2"/>
</dbReference>
<evidence type="ECO:0000256" key="3">
    <source>
        <dbReference type="SAM" id="Phobius"/>
    </source>
</evidence>
<dbReference type="PANTHER" id="PTHR32063:SF18">
    <property type="entry name" value="CATION EFFLUX SYSTEM PROTEIN"/>
    <property type="match status" value="1"/>
</dbReference>
<keyword evidence="2" id="KW-0175">Coiled coil</keyword>
<dbReference type="Pfam" id="PF02321">
    <property type="entry name" value="OEP"/>
    <property type="match status" value="2"/>
</dbReference>
<keyword evidence="3" id="KW-1133">Transmembrane helix</keyword>
<dbReference type="InterPro" id="IPR001036">
    <property type="entry name" value="Acrflvin-R"/>
</dbReference>
<dbReference type="PANTHER" id="PTHR32063">
    <property type="match status" value="1"/>
</dbReference>
<protein>
    <submittedName>
        <fullName evidence="4">Efflux RND transporter permease subunit</fullName>
    </submittedName>
</protein>
<feature type="transmembrane region" description="Helical" evidence="3">
    <location>
        <begin position="528"/>
        <end position="549"/>
    </location>
</feature>
<dbReference type="InterPro" id="IPR027463">
    <property type="entry name" value="AcrB_DN_DC_subdom"/>
</dbReference>
<dbReference type="Gene3D" id="3.30.70.1320">
    <property type="entry name" value="Multidrug efflux transporter AcrB pore domain like"/>
    <property type="match status" value="1"/>
</dbReference>
<comment type="similarity">
    <text evidence="1">Belongs to the outer membrane factor (OMF) (TC 1.B.17) family.</text>
</comment>
<dbReference type="Pfam" id="PF00873">
    <property type="entry name" value="ACR_tran"/>
    <property type="match status" value="1"/>
</dbReference>
<dbReference type="SUPFAM" id="SSF56954">
    <property type="entry name" value="Outer membrane efflux proteins (OEP)"/>
    <property type="match status" value="1"/>
</dbReference>
<feature type="transmembrane region" description="Helical" evidence="3">
    <location>
        <begin position="967"/>
        <end position="989"/>
    </location>
</feature>
<reference evidence="4 5" key="1">
    <citation type="submission" date="2020-10" db="EMBL/GenBank/DDBJ databases">
        <title>Complete genome sequence of Paludibaculum fermentans P105T, a facultatively anaerobic acidobacterium capable of dissimilatory Fe(III) reduction.</title>
        <authorList>
            <person name="Dedysh S.N."/>
            <person name="Beletsky A.V."/>
            <person name="Kulichevskaya I.S."/>
            <person name="Mardanov A.V."/>
            <person name="Ravin N.V."/>
        </authorList>
    </citation>
    <scope>NUCLEOTIDE SEQUENCE [LARGE SCALE GENOMIC DNA]</scope>
    <source>
        <strain evidence="4 5">P105</strain>
    </source>
</reference>
<feature type="coiled-coil region" evidence="2">
    <location>
        <begin position="1163"/>
        <end position="1253"/>
    </location>
</feature>
<dbReference type="GO" id="GO:0015562">
    <property type="term" value="F:efflux transmembrane transporter activity"/>
    <property type="evidence" value="ECO:0007669"/>
    <property type="project" value="InterPro"/>
</dbReference>
<keyword evidence="5" id="KW-1185">Reference proteome</keyword>
<feature type="transmembrane region" description="Helical" evidence="3">
    <location>
        <begin position="390"/>
        <end position="412"/>
    </location>
</feature>
<dbReference type="SUPFAM" id="SSF82714">
    <property type="entry name" value="Multidrug efflux transporter AcrB TolC docking domain, DN and DC subdomains"/>
    <property type="match status" value="2"/>
</dbReference>
<dbReference type="SUPFAM" id="SSF82866">
    <property type="entry name" value="Multidrug efflux transporter AcrB transmembrane domain"/>
    <property type="match status" value="2"/>
</dbReference>
<feature type="transmembrane region" description="Helical" evidence="3">
    <location>
        <begin position="432"/>
        <end position="457"/>
    </location>
</feature>
<keyword evidence="3" id="KW-0812">Transmembrane</keyword>
<feature type="transmembrane region" description="Helical" evidence="3">
    <location>
        <begin position="463"/>
        <end position="487"/>
    </location>
</feature>
<feature type="transmembrane region" description="Helical" evidence="3">
    <location>
        <begin position="1024"/>
        <end position="1042"/>
    </location>
</feature>
<feature type="transmembrane region" description="Helical" evidence="3">
    <location>
        <begin position="868"/>
        <end position="885"/>
    </location>
</feature>
<feature type="transmembrane region" description="Helical" evidence="3">
    <location>
        <begin position="336"/>
        <end position="355"/>
    </location>
</feature>
<dbReference type="InterPro" id="IPR003423">
    <property type="entry name" value="OMP_efflux"/>
</dbReference>
<proteinExistence type="inferred from homology"/>
<feature type="transmembrane region" description="Helical" evidence="3">
    <location>
        <begin position="892"/>
        <end position="912"/>
    </location>
</feature>
<dbReference type="GO" id="GO:0042910">
    <property type="term" value="F:xenobiotic transmembrane transporter activity"/>
    <property type="evidence" value="ECO:0007669"/>
    <property type="project" value="TreeGrafter"/>
</dbReference>
<dbReference type="SUPFAM" id="SSF82693">
    <property type="entry name" value="Multidrug efflux transporter AcrB pore domain, PN1, PN2, PC1 and PC2 subdomains"/>
    <property type="match status" value="3"/>
</dbReference>
<dbReference type="RefSeq" id="WP_194451451.1">
    <property type="nucleotide sequence ID" value="NZ_CP063849.1"/>
</dbReference>
<evidence type="ECO:0000313" key="4">
    <source>
        <dbReference type="EMBL" id="QOY89789.1"/>
    </source>
</evidence>
<dbReference type="Gene3D" id="3.30.2090.10">
    <property type="entry name" value="Multidrug efflux transporter AcrB TolC docking domain, DN and DC subdomains"/>
    <property type="match status" value="2"/>
</dbReference>
<dbReference type="GO" id="GO:0005886">
    <property type="term" value="C:plasma membrane"/>
    <property type="evidence" value="ECO:0007669"/>
    <property type="project" value="TreeGrafter"/>
</dbReference>
<accession>A0A7S7NV68</accession>
<dbReference type="Proteomes" id="UP000593892">
    <property type="component" value="Chromosome"/>
</dbReference>
<dbReference type="PRINTS" id="PR00702">
    <property type="entry name" value="ACRIFLAVINRP"/>
</dbReference>
<dbReference type="Gene3D" id="3.30.70.1440">
    <property type="entry name" value="Multidrug efflux transporter AcrB pore domain"/>
    <property type="match status" value="1"/>
</dbReference>
<sequence length="1464" mass="159813">MNPVKASLHYPQVTLLLTAAVFLSGIYALSTMPRREDPKITIRTGLVIALYPGATAEQVEKQVTRKLEDRLFRYEEVRKAKTWSTSRNGVSVINVELEDHVRQPDVFWSKLRHAMIELKLTQLPEGVQGPIVRDDYGDTVALLLALHGGGYNYQQLKDYAGHIEDEFRTTRSVAKLSRVGEQKEEIRITSSTERVSQYTLSPLKVIQALRGRNVVQSGGNFKTPDSDVPLKATGLFQTEDEIRRLMIDMSPTGQPVYLGDLANVNRVEGDPRTLCRFDGERALMISVEMLEGNNIVDFGNELRGKLERVKATLPPDLKVDIVADQPHVVEERISHFIREFGIAIGSVILVTILLLPFRVALIASLAIPVTVAATFGVMDMIGVELHQVSIAALIVVLGMVVDDAIVIADNYVELLDRGVPRPEAAARCATELVVPVLTATATIIAAFLPMLMISGAVGEFIRALPIAVAVALTCSFVVAMLLTPWLCQFFIKKGLHDPEAEKKHGFNLLDAMQRLYNKGIVIGMRHKALTLTGGVVAFLVSIVLLGTAVPERFFPTAERAQFVIHVWLPEGARLEATDAAIRRIEGQLKSNPLVENYSTFVGESAPRFYYNVAPEFTASNYAQVLVNTKTAEETPALVFRLRKELAQQAPEARIFVRELEQGTSMQAPVEVRIVSSDDGSEDLQRLKAISIKTQAILRESPGAEYVYDDFHEDAYDLGVHVDEEVANRLGLSNASIAMQLAGAFSGLPVTTFWEGDRDVPVVLRLDESYRRRFEDVSDVYVVSSITGARVPLRSVATLKPEWRANRILHRNGVRTLTAMAIAGEHHLPSEILKQARPKLAAMSMPPGYRLDYGGEIEGQQTTFGEMKMVMALSIVAIFLILLFQFRSPVQTLVIMMSIPLAMPGAVLGLLLTGNPFSFTAFMGVISLSGVVVRNAIILVEYINERRHAGVELEAAALEAGERRLRPIFLTTAAAAVGVTPMILSGSSLWSPLASVIAIGLICSMFFTLGVVPVLYVVCERRGAGRAPVAALLALCLLGAGSLQAEPRKITLDEAVSLARTQNAIVKLAQLKVKENEKKRDQVRANYLPVVSNESSIVYTSGLQNLAIPAGFLGTIPGLGALPAADLKLFQGDNTLGLMMTTVGQPLTQLVKIRAGTHVADQDIHIAEQRQRQAENEIALKTREAYFGILILEHRIAAAKARVAAAEEGRKEARDAVETGAALEVKALEGEALLLQQKNAVLNAEIQVADLRTELNDLLGLALNSELELVPPEAPLVELAPLTALTSQAAAGNPEVREADETVTKARHAVAAAKAEFIPDISLFGMHTYQNGVPFLPTNNAAVGARMTWSIFDGGKRAAVVGERQTLLQQAELNATRLRNRNAIDVEKARRKVERLQDLVQVAEKAVAVRREARRIGGDQVELGLTTILAGKQADAALAEAESQLMEARLGLRLAVAELERTVGR</sequence>
<evidence type="ECO:0000256" key="2">
    <source>
        <dbReference type="SAM" id="Coils"/>
    </source>
</evidence>
<dbReference type="KEGG" id="pfer:IRI77_07510"/>
<evidence type="ECO:0000313" key="5">
    <source>
        <dbReference type="Proteomes" id="UP000593892"/>
    </source>
</evidence>
<feature type="transmembrane region" description="Helical" evidence="3">
    <location>
        <begin position="995"/>
        <end position="1017"/>
    </location>
</feature>
<feature type="transmembrane region" description="Helical" evidence="3">
    <location>
        <begin position="918"/>
        <end position="939"/>
    </location>
</feature>
<keyword evidence="3" id="KW-0472">Membrane</keyword>